<dbReference type="EMBL" id="MSFL01000082">
    <property type="protein sequence ID" value="PWY63558.1"/>
    <property type="molecule type" value="Genomic_DNA"/>
</dbReference>
<evidence type="ECO:0000259" key="5">
    <source>
        <dbReference type="Pfam" id="PF22890"/>
    </source>
</evidence>
<evidence type="ECO:0000313" key="7">
    <source>
        <dbReference type="Proteomes" id="UP000247233"/>
    </source>
</evidence>
<dbReference type="RefSeq" id="XP_025394106.1">
    <property type="nucleotide sequence ID" value="XM_025544515.1"/>
</dbReference>
<comment type="similarity">
    <text evidence="4">Belongs to the EMC2 family.</text>
</comment>
<keyword evidence="4" id="KW-0256">Endoplasmic reticulum</keyword>
<dbReference type="Gene3D" id="1.25.40.10">
    <property type="entry name" value="Tetratricopeptide repeat domain"/>
    <property type="match status" value="1"/>
</dbReference>
<evidence type="ECO:0000313" key="6">
    <source>
        <dbReference type="EMBL" id="PWY63558.1"/>
    </source>
</evidence>
<gene>
    <name evidence="6" type="ORF">BO70DRAFT_367149</name>
</gene>
<dbReference type="InterPro" id="IPR039856">
    <property type="entry name" value="EMC2-like"/>
</dbReference>
<dbReference type="InterPro" id="IPR019734">
    <property type="entry name" value="TPR_rpt"/>
</dbReference>
<dbReference type="STRING" id="1448321.A0A317UR38"/>
<dbReference type="PANTHER" id="PTHR12760">
    <property type="entry name" value="TETRATRICOPEPTIDE REPEAT PROTEIN"/>
    <property type="match status" value="1"/>
</dbReference>
<feature type="repeat" description="TPR" evidence="3">
    <location>
        <begin position="161"/>
        <end position="194"/>
    </location>
</feature>
<dbReference type="AlphaFoldDB" id="A0A317UR38"/>
<dbReference type="PROSITE" id="PS50005">
    <property type="entry name" value="TPR"/>
    <property type="match status" value="1"/>
</dbReference>
<evidence type="ECO:0000256" key="1">
    <source>
        <dbReference type="ARBA" id="ARBA00022737"/>
    </source>
</evidence>
<keyword evidence="7" id="KW-1185">Reference proteome</keyword>
<keyword evidence="2 3" id="KW-0802">TPR repeat</keyword>
<feature type="domain" description="EMC2 TPR-like" evidence="5">
    <location>
        <begin position="109"/>
        <end position="195"/>
    </location>
</feature>
<organism evidence="6 7">
    <name type="scientific">Aspergillus heteromorphus CBS 117.55</name>
    <dbReference type="NCBI Taxonomy" id="1448321"/>
    <lineage>
        <taxon>Eukaryota</taxon>
        <taxon>Fungi</taxon>
        <taxon>Dikarya</taxon>
        <taxon>Ascomycota</taxon>
        <taxon>Pezizomycotina</taxon>
        <taxon>Eurotiomycetes</taxon>
        <taxon>Eurotiomycetidae</taxon>
        <taxon>Eurotiales</taxon>
        <taxon>Aspergillaceae</taxon>
        <taxon>Aspergillus</taxon>
        <taxon>Aspergillus subgen. Circumdati</taxon>
    </lineage>
</organism>
<dbReference type="GO" id="GO:0072546">
    <property type="term" value="C:EMC complex"/>
    <property type="evidence" value="ECO:0007669"/>
    <property type="project" value="UniProtKB-UniRule"/>
</dbReference>
<dbReference type="VEuPathDB" id="FungiDB:BO70DRAFT_367149"/>
<dbReference type="SMART" id="SM00028">
    <property type="entry name" value="TPR"/>
    <property type="match status" value="2"/>
</dbReference>
<dbReference type="GeneID" id="37066752"/>
<dbReference type="OrthoDB" id="124397at2759"/>
<keyword evidence="1" id="KW-0677">Repeat</keyword>
<dbReference type="InterPro" id="IPR011990">
    <property type="entry name" value="TPR-like_helical_dom_sf"/>
</dbReference>
<dbReference type="SUPFAM" id="SSF48452">
    <property type="entry name" value="TPR-like"/>
    <property type="match status" value="1"/>
</dbReference>
<comment type="subcellular location">
    <subcellularLocation>
        <location evidence="4">Endoplasmic reticulum membrane</location>
        <topology evidence="4">Peripheral membrane protein</topology>
        <orientation evidence="4">Cytoplasmic side</orientation>
    </subcellularLocation>
</comment>
<reference evidence="6 7" key="1">
    <citation type="submission" date="2016-12" db="EMBL/GenBank/DDBJ databases">
        <title>The genomes of Aspergillus section Nigri reveals drivers in fungal speciation.</title>
        <authorList>
            <consortium name="DOE Joint Genome Institute"/>
            <person name="Vesth T.C."/>
            <person name="Nybo J."/>
            <person name="Theobald S."/>
            <person name="Brandl J."/>
            <person name="Frisvad J.C."/>
            <person name="Nielsen K.F."/>
            <person name="Lyhne E.K."/>
            <person name="Kogle M.E."/>
            <person name="Kuo A."/>
            <person name="Riley R."/>
            <person name="Clum A."/>
            <person name="Nolan M."/>
            <person name="Lipzen A."/>
            <person name="Salamov A."/>
            <person name="Henrissat B."/>
            <person name="Wiebenga A."/>
            <person name="De Vries R.P."/>
            <person name="Grigoriev I.V."/>
            <person name="Mortensen U.H."/>
            <person name="Andersen M.R."/>
            <person name="Baker S.E."/>
        </authorList>
    </citation>
    <scope>NUCLEOTIDE SEQUENCE [LARGE SCALE GENOMIC DNA]</scope>
    <source>
        <strain evidence="6 7">CBS 117.55</strain>
    </source>
</reference>
<keyword evidence="4" id="KW-0472">Membrane</keyword>
<accession>A0A317UR38</accession>
<sequence>MTQNTSYAQFENGPGLIATFHHAQKAPIILRRQPHTEKGLSSSLGDNLPEPENYGELEQLMFSCLQSGDDKSALLCIEQLSSRFGVFDAKVAGLRGLFEEATAESEPSLEECLQKYDLAISENPVNLPILKRRIALLNSLSRPMEAISNLNKLLEAVPTDAEAWCELAYLYRSQGMSPQAVYCLEEALLIVPYAWNIHALLGETLFSSALLSDLNESCQLLERSIRYFCRSVELCTDYLRGFYGLLMATSLLGEKRLQNHSKDHLSPQRSSSWTSTNFTLDELTLFARKRLDDIVRHRSSHYQLWKGDQGDLIAAKELLRGIDSS</sequence>
<evidence type="ECO:0000256" key="3">
    <source>
        <dbReference type="PROSITE-ProRule" id="PRU00339"/>
    </source>
</evidence>
<dbReference type="Pfam" id="PF22890">
    <property type="entry name" value="TPR_EMC2"/>
    <property type="match status" value="1"/>
</dbReference>
<proteinExistence type="inferred from homology"/>
<comment type="caution">
    <text evidence="6">The sequence shown here is derived from an EMBL/GenBank/DDBJ whole genome shotgun (WGS) entry which is preliminary data.</text>
</comment>
<dbReference type="Proteomes" id="UP000247233">
    <property type="component" value="Unassembled WGS sequence"/>
</dbReference>
<evidence type="ECO:0000256" key="2">
    <source>
        <dbReference type="ARBA" id="ARBA00022803"/>
    </source>
</evidence>
<protein>
    <recommendedName>
        <fullName evidence="4">ER membrane protein complex subunit 2</fullName>
    </recommendedName>
</protein>
<comment type="subunit">
    <text evidence="4">Component of the ER membrane protein complex (EMC).</text>
</comment>
<evidence type="ECO:0000256" key="4">
    <source>
        <dbReference type="RuleBase" id="RU367091"/>
    </source>
</evidence>
<comment type="function">
    <text evidence="4">Part of the endoplasmic reticulum membrane protein complex (EMC) that enables the energy-independent insertion into endoplasmic reticulum membranes of newly synthesized membrane proteins.</text>
</comment>
<dbReference type="InterPro" id="IPR055217">
    <property type="entry name" value="TPR_EMC2"/>
</dbReference>
<name>A0A317UR38_9EURO</name>